<reference evidence="2" key="1">
    <citation type="journal article" date="2023" name="Insect Mol. Biol.">
        <title>Genome sequencing provides insights into the evolution of gene families encoding plant cell wall-degrading enzymes in longhorned beetles.</title>
        <authorList>
            <person name="Shin N.R."/>
            <person name="Okamura Y."/>
            <person name="Kirsch R."/>
            <person name="Pauchet Y."/>
        </authorList>
    </citation>
    <scope>NUCLEOTIDE SEQUENCE</scope>
    <source>
        <strain evidence="2">RBIC_L_NR</strain>
    </source>
</reference>
<proteinExistence type="predicted"/>
<feature type="transmembrane region" description="Helical" evidence="1">
    <location>
        <begin position="100"/>
        <end position="118"/>
    </location>
</feature>
<evidence type="ECO:0000256" key="1">
    <source>
        <dbReference type="SAM" id="Phobius"/>
    </source>
</evidence>
<keyword evidence="1" id="KW-1133">Transmembrane helix</keyword>
<sequence length="151" mass="17529">MDQPGVHWFIYFRQRHRLSLKKPQSIEHIICNQANPWTIYDFFDKLKQLIKKLKLEGKPGQIYNCDEKSFCHDPSKTKIVGAVGKRCQQKTASSGRENTPVLLCCSVAGGIFPLLCVFKRKYVMENWMDQEVPTQTAVSATERKWMETTLF</sequence>
<keyword evidence="3" id="KW-1185">Reference proteome</keyword>
<evidence type="ECO:0000313" key="2">
    <source>
        <dbReference type="EMBL" id="KAJ8929433.1"/>
    </source>
</evidence>
<dbReference type="AlphaFoldDB" id="A0AAV8WSP3"/>
<dbReference type="EMBL" id="JANEYF010005005">
    <property type="protein sequence ID" value="KAJ8929433.1"/>
    <property type="molecule type" value="Genomic_DNA"/>
</dbReference>
<evidence type="ECO:0000313" key="3">
    <source>
        <dbReference type="Proteomes" id="UP001162156"/>
    </source>
</evidence>
<name>A0AAV8WSP3_9CUCU</name>
<dbReference type="Proteomes" id="UP001162156">
    <property type="component" value="Unassembled WGS sequence"/>
</dbReference>
<keyword evidence="1" id="KW-0472">Membrane</keyword>
<accession>A0AAV8WSP3</accession>
<gene>
    <name evidence="2" type="ORF">NQ314_017882</name>
</gene>
<evidence type="ECO:0008006" key="4">
    <source>
        <dbReference type="Google" id="ProtNLM"/>
    </source>
</evidence>
<organism evidence="2 3">
    <name type="scientific">Rhamnusium bicolor</name>
    <dbReference type="NCBI Taxonomy" id="1586634"/>
    <lineage>
        <taxon>Eukaryota</taxon>
        <taxon>Metazoa</taxon>
        <taxon>Ecdysozoa</taxon>
        <taxon>Arthropoda</taxon>
        <taxon>Hexapoda</taxon>
        <taxon>Insecta</taxon>
        <taxon>Pterygota</taxon>
        <taxon>Neoptera</taxon>
        <taxon>Endopterygota</taxon>
        <taxon>Coleoptera</taxon>
        <taxon>Polyphaga</taxon>
        <taxon>Cucujiformia</taxon>
        <taxon>Chrysomeloidea</taxon>
        <taxon>Cerambycidae</taxon>
        <taxon>Lepturinae</taxon>
        <taxon>Rhagiini</taxon>
        <taxon>Rhamnusium</taxon>
    </lineage>
</organism>
<keyword evidence="1" id="KW-0812">Transmembrane</keyword>
<protein>
    <recommendedName>
        <fullName evidence="4">Transposase</fullName>
    </recommendedName>
</protein>
<comment type="caution">
    <text evidence="2">The sequence shown here is derived from an EMBL/GenBank/DDBJ whole genome shotgun (WGS) entry which is preliminary data.</text>
</comment>